<evidence type="ECO:0000313" key="3">
    <source>
        <dbReference type="Proteomes" id="UP000299102"/>
    </source>
</evidence>
<evidence type="ECO:0000313" key="2">
    <source>
        <dbReference type="EMBL" id="GBP14495.1"/>
    </source>
</evidence>
<name>A0A4C1TK53_EUMVA</name>
<dbReference type="AlphaFoldDB" id="A0A4C1TK53"/>
<dbReference type="Proteomes" id="UP000299102">
    <property type="component" value="Unassembled WGS sequence"/>
</dbReference>
<protein>
    <submittedName>
        <fullName evidence="2">Uncharacterized protein</fullName>
    </submittedName>
</protein>
<evidence type="ECO:0000256" key="1">
    <source>
        <dbReference type="SAM" id="MobiDB-lite"/>
    </source>
</evidence>
<proteinExistence type="predicted"/>
<reference evidence="2 3" key="1">
    <citation type="journal article" date="2019" name="Commun. Biol.">
        <title>The bagworm genome reveals a unique fibroin gene that provides high tensile strength.</title>
        <authorList>
            <person name="Kono N."/>
            <person name="Nakamura H."/>
            <person name="Ohtoshi R."/>
            <person name="Tomita M."/>
            <person name="Numata K."/>
            <person name="Arakawa K."/>
        </authorList>
    </citation>
    <scope>NUCLEOTIDE SEQUENCE [LARGE SCALE GENOMIC DNA]</scope>
</reference>
<feature type="region of interest" description="Disordered" evidence="1">
    <location>
        <begin position="63"/>
        <end position="85"/>
    </location>
</feature>
<dbReference type="EMBL" id="BGZK01000064">
    <property type="protein sequence ID" value="GBP14495.1"/>
    <property type="molecule type" value="Genomic_DNA"/>
</dbReference>
<comment type="caution">
    <text evidence="2">The sequence shown here is derived from an EMBL/GenBank/DDBJ whole genome shotgun (WGS) entry which is preliminary data.</text>
</comment>
<sequence>MKANNKLFGVPQIRANIVIIYRYIAVDAYGDGGARRTALPNEISLTRQTNTRRQTVHINRRCNTEPPSVARSDDPDVPTEFTVQC</sequence>
<organism evidence="2 3">
    <name type="scientific">Eumeta variegata</name>
    <name type="common">Bagworm moth</name>
    <name type="synonym">Eumeta japonica</name>
    <dbReference type="NCBI Taxonomy" id="151549"/>
    <lineage>
        <taxon>Eukaryota</taxon>
        <taxon>Metazoa</taxon>
        <taxon>Ecdysozoa</taxon>
        <taxon>Arthropoda</taxon>
        <taxon>Hexapoda</taxon>
        <taxon>Insecta</taxon>
        <taxon>Pterygota</taxon>
        <taxon>Neoptera</taxon>
        <taxon>Endopterygota</taxon>
        <taxon>Lepidoptera</taxon>
        <taxon>Glossata</taxon>
        <taxon>Ditrysia</taxon>
        <taxon>Tineoidea</taxon>
        <taxon>Psychidae</taxon>
        <taxon>Oiketicinae</taxon>
        <taxon>Eumeta</taxon>
    </lineage>
</organism>
<accession>A0A4C1TK53</accession>
<keyword evidence="3" id="KW-1185">Reference proteome</keyword>
<gene>
    <name evidence="2" type="ORF">EVAR_7774_1</name>
</gene>